<evidence type="ECO:0000256" key="10">
    <source>
        <dbReference type="ARBA" id="ARBA00023225"/>
    </source>
</evidence>
<reference evidence="13" key="1">
    <citation type="submission" date="2006-12" db="EMBL/GenBank/DDBJ databases">
        <title>Complete sequence of Halorhodospira halophila SL1.</title>
        <authorList>
            <consortium name="US DOE Joint Genome Institute"/>
            <person name="Copeland A."/>
            <person name="Lucas S."/>
            <person name="Lapidus A."/>
            <person name="Barry K."/>
            <person name="Detter J.C."/>
            <person name="Glavina del Rio T."/>
            <person name="Hammon N."/>
            <person name="Israni S."/>
            <person name="Dalin E."/>
            <person name="Tice H."/>
            <person name="Pitluck S."/>
            <person name="Saunders E."/>
            <person name="Brettin T."/>
            <person name="Bruce D."/>
            <person name="Han C."/>
            <person name="Tapia R."/>
            <person name="Schmutz J."/>
            <person name="Larimer F."/>
            <person name="Land M."/>
            <person name="Hauser L."/>
            <person name="Kyrpides N."/>
            <person name="Mikhailova N."/>
            <person name="Hoff W."/>
            <person name="Richardson P."/>
        </authorList>
    </citation>
    <scope>NUCLEOTIDE SEQUENCE [LARGE SCALE GENOMIC DNA]</scope>
    <source>
        <strain evidence="13">DSM 244 / SL1</strain>
    </source>
</reference>
<dbReference type="GO" id="GO:0009288">
    <property type="term" value="C:bacterial-type flagellum"/>
    <property type="evidence" value="ECO:0007669"/>
    <property type="project" value="InterPro"/>
</dbReference>
<dbReference type="eggNOG" id="COG2882">
    <property type="taxonomic scope" value="Bacteria"/>
</dbReference>
<keyword evidence="6" id="KW-0145">Chemotaxis</keyword>
<evidence type="ECO:0000256" key="4">
    <source>
        <dbReference type="ARBA" id="ARBA00022448"/>
    </source>
</evidence>
<evidence type="ECO:0000256" key="8">
    <source>
        <dbReference type="ARBA" id="ARBA00022927"/>
    </source>
</evidence>
<evidence type="ECO:0000256" key="6">
    <source>
        <dbReference type="ARBA" id="ARBA00022500"/>
    </source>
</evidence>
<dbReference type="GO" id="GO:0071973">
    <property type="term" value="P:bacterial-type flagellum-dependent cell motility"/>
    <property type="evidence" value="ECO:0007669"/>
    <property type="project" value="InterPro"/>
</dbReference>
<evidence type="ECO:0000256" key="9">
    <source>
        <dbReference type="ARBA" id="ARBA00023136"/>
    </source>
</evidence>
<feature type="compositionally biased region" description="Basic and acidic residues" evidence="11">
    <location>
        <begin position="1"/>
        <end position="21"/>
    </location>
</feature>
<feature type="region of interest" description="Disordered" evidence="11">
    <location>
        <begin position="1"/>
        <end position="31"/>
    </location>
</feature>
<comment type="subcellular location">
    <subcellularLocation>
        <location evidence="1">Cell membrane</location>
        <topology evidence="1">Peripheral membrane protein</topology>
        <orientation evidence="1">Cytoplasmic side</orientation>
    </subcellularLocation>
</comment>
<dbReference type="GO" id="GO:0005886">
    <property type="term" value="C:plasma membrane"/>
    <property type="evidence" value="ECO:0007669"/>
    <property type="project" value="UniProtKB-SubCell"/>
</dbReference>
<gene>
    <name evidence="12" type="ordered locus">Hhal_0494</name>
</gene>
<evidence type="ECO:0000256" key="3">
    <source>
        <dbReference type="ARBA" id="ARBA00020392"/>
    </source>
</evidence>
<keyword evidence="9" id="KW-0472">Membrane</keyword>
<accession>A1WUB9</accession>
<dbReference type="KEGG" id="hha:Hhal_0494"/>
<dbReference type="InterPro" id="IPR053716">
    <property type="entry name" value="Flag_assembly_chemotaxis_eff"/>
</dbReference>
<dbReference type="GO" id="GO:0006935">
    <property type="term" value="P:chemotaxis"/>
    <property type="evidence" value="ECO:0007669"/>
    <property type="project" value="UniProtKB-KW"/>
</dbReference>
<dbReference type="STRING" id="349124.Hhal_0494"/>
<dbReference type="PANTHER" id="PTHR38786:SF1">
    <property type="entry name" value="FLAGELLAR FLIJ PROTEIN"/>
    <property type="match status" value="1"/>
</dbReference>
<dbReference type="InterPro" id="IPR052570">
    <property type="entry name" value="FliJ"/>
</dbReference>
<dbReference type="GO" id="GO:0044781">
    <property type="term" value="P:bacterial-type flagellum organization"/>
    <property type="evidence" value="ECO:0007669"/>
    <property type="project" value="UniProtKB-KW"/>
</dbReference>
<dbReference type="Gene3D" id="1.10.287.1700">
    <property type="match status" value="1"/>
</dbReference>
<dbReference type="OrthoDB" id="5797353at2"/>
<evidence type="ECO:0000313" key="13">
    <source>
        <dbReference type="Proteomes" id="UP000000647"/>
    </source>
</evidence>
<dbReference type="InterPro" id="IPR012823">
    <property type="entry name" value="Flagell_FliJ"/>
</dbReference>
<dbReference type="RefSeq" id="WP_011813304.1">
    <property type="nucleotide sequence ID" value="NC_008789.1"/>
</dbReference>
<evidence type="ECO:0000256" key="11">
    <source>
        <dbReference type="SAM" id="MobiDB-lite"/>
    </source>
</evidence>
<keyword evidence="12" id="KW-0969">Cilium</keyword>
<dbReference type="Proteomes" id="UP000000647">
    <property type="component" value="Chromosome"/>
</dbReference>
<keyword evidence="4" id="KW-0813">Transport</keyword>
<protein>
    <recommendedName>
        <fullName evidence="3">Flagellar FliJ protein</fullName>
    </recommendedName>
</protein>
<dbReference type="AlphaFoldDB" id="A1WUB9"/>
<keyword evidence="12" id="KW-0282">Flagellum</keyword>
<reference evidence="12 13" key="2">
    <citation type="journal article" date="2013" name="Stand. Genomic Sci.">
        <title>Complete genome sequence of Halorhodospira halophila SL1.</title>
        <authorList>
            <person name="Challacombe J.F."/>
            <person name="Majid S."/>
            <person name="Deole R."/>
            <person name="Brettin T.S."/>
            <person name="Bruce D."/>
            <person name="Delano S.F."/>
            <person name="Detter J.C."/>
            <person name="Gleasner C.D."/>
            <person name="Han C.S."/>
            <person name="Misra M."/>
            <person name="Reitenga K.G."/>
            <person name="Mikhailova N."/>
            <person name="Woyke T."/>
            <person name="Pitluck S."/>
            <person name="Nolan M."/>
            <person name="Land M.L."/>
            <person name="Saunders E."/>
            <person name="Tapia R."/>
            <person name="Lapidus A."/>
            <person name="Ivanova N."/>
            <person name="Hoff W.D."/>
        </authorList>
    </citation>
    <scope>NUCLEOTIDE SEQUENCE [LARGE SCALE GENOMIC DNA]</scope>
    <source>
        <strain evidence="13">DSM 244 / SL1</strain>
    </source>
</reference>
<evidence type="ECO:0000256" key="7">
    <source>
        <dbReference type="ARBA" id="ARBA00022795"/>
    </source>
</evidence>
<name>A1WUB9_HALHL</name>
<dbReference type="PANTHER" id="PTHR38786">
    <property type="entry name" value="FLAGELLAR FLIJ PROTEIN"/>
    <property type="match status" value="1"/>
</dbReference>
<keyword evidence="7" id="KW-1005">Bacterial flagellum biogenesis</keyword>
<keyword evidence="5" id="KW-1003">Cell membrane</keyword>
<dbReference type="NCBIfam" id="TIGR02473">
    <property type="entry name" value="flagell_FliJ"/>
    <property type="match status" value="1"/>
</dbReference>
<dbReference type="GO" id="GO:0015031">
    <property type="term" value="P:protein transport"/>
    <property type="evidence" value="ECO:0007669"/>
    <property type="project" value="UniProtKB-KW"/>
</dbReference>
<evidence type="ECO:0000313" key="12">
    <source>
        <dbReference type="EMBL" id="ABM61281.1"/>
    </source>
</evidence>
<dbReference type="EMBL" id="CP000544">
    <property type="protein sequence ID" value="ABM61281.1"/>
    <property type="molecule type" value="Genomic_DNA"/>
</dbReference>
<comment type="similarity">
    <text evidence="2">Belongs to the FliJ family.</text>
</comment>
<keyword evidence="10" id="KW-1006">Bacterial flagellum protein export</keyword>
<proteinExistence type="inferred from homology"/>
<dbReference type="HOGENOM" id="CLU_119965_1_0_6"/>
<keyword evidence="13" id="KW-1185">Reference proteome</keyword>
<evidence type="ECO:0000256" key="5">
    <source>
        <dbReference type="ARBA" id="ARBA00022475"/>
    </source>
</evidence>
<dbReference type="Pfam" id="PF02050">
    <property type="entry name" value="FliJ"/>
    <property type="match status" value="1"/>
</dbReference>
<organism evidence="12 13">
    <name type="scientific">Halorhodospira halophila (strain DSM 244 / SL1)</name>
    <name type="common">Ectothiorhodospira halophila (strain DSM 244 / SL1)</name>
    <dbReference type="NCBI Taxonomy" id="349124"/>
    <lineage>
        <taxon>Bacteria</taxon>
        <taxon>Pseudomonadati</taxon>
        <taxon>Pseudomonadota</taxon>
        <taxon>Gammaproteobacteria</taxon>
        <taxon>Chromatiales</taxon>
        <taxon>Ectothiorhodospiraceae</taxon>
        <taxon>Halorhodospira</taxon>
    </lineage>
</organism>
<sequence length="154" mass="18209">MSKGAERLRPVERLTDQRKEQAASQLARAEGELRQGEARLEEILEMRQEYRRQLNQDGAIEAARLRDYNAFLTRLDEAIVQQRQQIAQLQRRVTQLHKEWLRRWGEHRTIEKVVERRAEAEQAEAERRERQKSDEVARMLYHAVQRGDLPGKGG</sequence>
<keyword evidence="8" id="KW-0653">Protein transport</keyword>
<keyword evidence="12" id="KW-0966">Cell projection</keyword>
<evidence type="ECO:0000256" key="1">
    <source>
        <dbReference type="ARBA" id="ARBA00004413"/>
    </source>
</evidence>
<evidence type="ECO:0000256" key="2">
    <source>
        <dbReference type="ARBA" id="ARBA00010004"/>
    </source>
</evidence>